<comment type="caution">
    <text evidence="1">The sequence shown here is derived from an EMBL/GenBank/DDBJ whole genome shotgun (WGS) entry which is preliminary data.</text>
</comment>
<name>A0A210QM50_MIZYE</name>
<keyword evidence="2" id="KW-1185">Reference proteome</keyword>
<evidence type="ECO:0000313" key="2">
    <source>
        <dbReference type="Proteomes" id="UP000242188"/>
    </source>
</evidence>
<dbReference type="AlphaFoldDB" id="A0A210QM50"/>
<gene>
    <name evidence="1" type="ORF">KP79_PYT05729</name>
</gene>
<dbReference type="Proteomes" id="UP000242188">
    <property type="component" value="Unassembled WGS sequence"/>
</dbReference>
<accession>A0A210QM50</accession>
<reference evidence="1 2" key="1">
    <citation type="journal article" date="2017" name="Nat. Ecol. Evol.">
        <title>Scallop genome provides insights into evolution of bilaterian karyotype and development.</title>
        <authorList>
            <person name="Wang S."/>
            <person name="Zhang J."/>
            <person name="Jiao W."/>
            <person name="Li J."/>
            <person name="Xun X."/>
            <person name="Sun Y."/>
            <person name="Guo X."/>
            <person name="Huan P."/>
            <person name="Dong B."/>
            <person name="Zhang L."/>
            <person name="Hu X."/>
            <person name="Sun X."/>
            <person name="Wang J."/>
            <person name="Zhao C."/>
            <person name="Wang Y."/>
            <person name="Wang D."/>
            <person name="Huang X."/>
            <person name="Wang R."/>
            <person name="Lv J."/>
            <person name="Li Y."/>
            <person name="Zhang Z."/>
            <person name="Liu B."/>
            <person name="Lu W."/>
            <person name="Hui Y."/>
            <person name="Liang J."/>
            <person name="Zhou Z."/>
            <person name="Hou R."/>
            <person name="Li X."/>
            <person name="Liu Y."/>
            <person name="Li H."/>
            <person name="Ning X."/>
            <person name="Lin Y."/>
            <person name="Zhao L."/>
            <person name="Xing Q."/>
            <person name="Dou J."/>
            <person name="Li Y."/>
            <person name="Mao J."/>
            <person name="Guo H."/>
            <person name="Dou H."/>
            <person name="Li T."/>
            <person name="Mu C."/>
            <person name="Jiang W."/>
            <person name="Fu Q."/>
            <person name="Fu X."/>
            <person name="Miao Y."/>
            <person name="Liu J."/>
            <person name="Yu Q."/>
            <person name="Li R."/>
            <person name="Liao H."/>
            <person name="Li X."/>
            <person name="Kong Y."/>
            <person name="Jiang Z."/>
            <person name="Chourrout D."/>
            <person name="Li R."/>
            <person name="Bao Z."/>
        </authorList>
    </citation>
    <scope>NUCLEOTIDE SEQUENCE [LARGE SCALE GENOMIC DNA]</scope>
    <source>
        <strain evidence="1 2">PY_sf001</strain>
    </source>
</reference>
<organism evidence="1 2">
    <name type="scientific">Mizuhopecten yessoensis</name>
    <name type="common">Japanese scallop</name>
    <name type="synonym">Patinopecten yessoensis</name>
    <dbReference type="NCBI Taxonomy" id="6573"/>
    <lineage>
        <taxon>Eukaryota</taxon>
        <taxon>Metazoa</taxon>
        <taxon>Spiralia</taxon>
        <taxon>Lophotrochozoa</taxon>
        <taxon>Mollusca</taxon>
        <taxon>Bivalvia</taxon>
        <taxon>Autobranchia</taxon>
        <taxon>Pteriomorphia</taxon>
        <taxon>Pectinida</taxon>
        <taxon>Pectinoidea</taxon>
        <taxon>Pectinidae</taxon>
        <taxon>Mizuhopecten</taxon>
    </lineage>
</organism>
<sequence length="49" mass="5585">MYVDLVQREHLDCLTDLSCSSNILEQIVDTENIGLSRERSSSYVVVKIL</sequence>
<dbReference type="EMBL" id="NEDP02002941">
    <property type="protein sequence ID" value="OWF49815.1"/>
    <property type="molecule type" value="Genomic_DNA"/>
</dbReference>
<protein>
    <submittedName>
        <fullName evidence="1">Uncharacterized protein</fullName>
    </submittedName>
</protein>
<evidence type="ECO:0000313" key="1">
    <source>
        <dbReference type="EMBL" id="OWF49815.1"/>
    </source>
</evidence>
<proteinExistence type="predicted"/>